<protein>
    <recommendedName>
        <fullName evidence="7">Phosphatidylglycerol--prolipoprotein diacylglyceryl transferase</fullName>
        <ecNumber evidence="7">2.5.1.145</ecNumber>
    </recommendedName>
</protein>
<sequence>MLSTISTWETLAAIPAPGWDGFTLGPLEIRAYALCIILGAILAFWLGNRRWKKRDGAEGAVFDVGIWALLFGIVGARLYHVFTNPGPFFGPGFDGSGDPVRILYIWEGGIGIMGAISMGALGAWIACRRYGYKIAAFADVVAPGILLAQAIGRWGNYFNQELFGGPTDLPWGLEVDANHYNFPDGYPADTLFHPTFLYESLWNLLGVVVLLLIDRKFQLRRGMMLWSYVAWYGAGRTVIENLRTDYVADVEILGVTMRLHAWISLALFVVAAVMLVYLFFTRPRTAEKRAEAETVWLPGRAPDTTTQTATDTEHPDSPQPVGSSQVNTRSES</sequence>
<keyword evidence="10" id="KW-1185">Reference proteome</keyword>
<comment type="function">
    <text evidence="7">Catalyzes the transfer of the diacylglyceryl group from phosphatidylglycerol to the sulfhydryl group of the N-terminal cysteine of a prolipoprotein, the first step in the formation of mature lipoproteins.</text>
</comment>
<evidence type="ECO:0000256" key="3">
    <source>
        <dbReference type="ARBA" id="ARBA00022679"/>
    </source>
</evidence>
<comment type="subcellular location">
    <subcellularLocation>
        <location evidence="7">Cell membrane</location>
        <topology evidence="7">Multi-pass membrane protein</topology>
    </subcellularLocation>
</comment>
<dbReference type="HAMAP" id="MF_01147">
    <property type="entry name" value="Lgt"/>
    <property type="match status" value="1"/>
</dbReference>
<gene>
    <name evidence="7 9" type="primary">lgt</name>
    <name evidence="9" type="ORF">QDX21_02180</name>
</gene>
<feature type="transmembrane region" description="Helical" evidence="7">
    <location>
        <begin position="222"/>
        <end position="239"/>
    </location>
</feature>
<evidence type="ECO:0000256" key="5">
    <source>
        <dbReference type="ARBA" id="ARBA00022989"/>
    </source>
</evidence>
<dbReference type="PROSITE" id="PS01311">
    <property type="entry name" value="LGT"/>
    <property type="match status" value="1"/>
</dbReference>
<proteinExistence type="inferred from homology"/>
<keyword evidence="2 7" id="KW-1003">Cell membrane</keyword>
<comment type="catalytic activity">
    <reaction evidence="7">
        <text>L-cysteinyl-[prolipoprotein] + a 1,2-diacyl-sn-glycero-3-phospho-(1'-sn-glycerol) = an S-1,2-diacyl-sn-glyceryl-L-cysteinyl-[prolipoprotein] + sn-glycerol 1-phosphate + H(+)</text>
        <dbReference type="Rhea" id="RHEA:56712"/>
        <dbReference type="Rhea" id="RHEA-COMP:14679"/>
        <dbReference type="Rhea" id="RHEA-COMP:14680"/>
        <dbReference type="ChEBI" id="CHEBI:15378"/>
        <dbReference type="ChEBI" id="CHEBI:29950"/>
        <dbReference type="ChEBI" id="CHEBI:57685"/>
        <dbReference type="ChEBI" id="CHEBI:64716"/>
        <dbReference type="ChEBI" id="CHEBI:140658"/>
        <dbReference type="EC" id="2.5.1.145"/>
    </reaction>
</comment>
<comment type="similarity">
    <text evidence="1 7">Belongs to the Lgt family.</text>
</comment>
<feature type="transmembrane region" description="Helical" evidence="7">
    <location>
        <begin position="196"/>
        <end position="213"/>
    </location>
</feature>
<dbReference type="GO" id="GO:0008961">
    <property type="term" value="F:phosphatidylglycerol-prolipoprotein diacylglyceryl transferase activity"/>
    <property type="evidence" value="ECO:0007669"/>
    <property type="project" value="UniProtKB-UniRule"/>
</dbReference>
<organism evidence="9 10">
    <name type="scientific">Auritidibacter ignavus</name>
    <dbReference type="NCBI Taxonomy" id="678932"/>
    <lineage>
        <taxon>Bacteria</taxon>
        <taxon>Bacillati</taxon>
        <taxon>Actinomycetota</taxon>
        <taxon>Actinomycetes</taxon>
        <taxon>Micrococcales</taxon>
        <taxon>Micrococcaceae</taxon>
        <taxon>Auritidibacter</taxon>
    </lineage>
</organism>
<dbReference type="Proteomes" id="UP001224674">
    <property type="component" value="Chromosome"/>
</dbReference>
<keyword evidence="3 7" id="KW-0808">Transferase</keyword>
<feature type="transmembrane region" description="Helical" evidence="7">
    <location>
        <begin position="60"/>
        <end position="82"/>
    </location>
</feature>
<evidence type="ECO:0000256" key="2">
    <source>
        <dbReference type="ARBA" id="ARBA00022475"/>
    </source>
</evidence>
<feature type="transmembrane region" description="Helical" evidence="7">
    <location>
        <begin position="29"/>
        <end position="48"/>
    </location>
</feature>
<dbReference type="PANTHER" id="PTHR30589:SF0">
    <property type="entry name" value="PHOSPHATIDYLGLYCEROL--PROLIPOPROTEIN DIACYLGLYCERYL TRANSFERASE"/>
    <property type="match status" value="1"/>
</dbReference>
<dbReference type="Pfam" id="PF01790">
    <property type="entry name" value="LGT"/>
    <property type="match status" value="1"/>
</dbReference>
<feature type="transmembrane region" description="Helical" evidence="7">
    <location>
        <begin position="134"/>
        <end position="152"/>
    </location>
</feature>
<feature type="binding site" evidence="7">
    <location>
        <position position="153"/>
    </location>
    <ligand>
        <name>a 1,2-diacyl-sn-glycero-3-phospho-(1'-sn-glycerol)</name>
        <dbReference type="ChEBI" id="CHEBI:64716"/>
    </ligand>
</feature>
<reference evidence="9 10" key="1">
    <citation type="submission" date="2023-03" db="EMBL/GenBank/DDBJ databases">
        <title>Complete genome sequences of several Auritidibacter ignavus strains isolated from ear infections.</title>
        <authorList>
            <person name="Baehr T."/>
            <person name="Baumhoegger A.M."/>
        </authorList>
    </citation>
    <scope>NUCLEOTIDE SEQUENCE [LARGE SCALE GENOMIC DNA]</scope>
    <source>
        <strain evidence="9 10">BABAE-6</strain>
    </source>
</reference>
<name>A0AAJ6DCN6_9MICC</name>
<keyword evidence="5 7" id="KW-1133">Transmembrane helix</keyword>
<dbReference type="EMBL" id="CP122566">
    <property type="protein sequence ID" value="WGH93629.1"/>
    <property type="molecule type" value="Genomic_DNA"/>
</dbReference>
<dbReference type="AlphaFoldDB" id="A0AAJ6DCN6"/>
<dbReference type="EC" id="2.5.1.145" evidence="7"/>
<keyword evidence="6 7" id="KW-0472">Membrane</keyword>
<evidence type="ECO:0000256" key="1">
    <source>
        <dbReference type="ARBA" id="ARBA00007150"/>
    </source>
</evidence>
<dbReference type="GeneID" id="83694859"/>
<dbReference type="NCBIfam" id="TIGR00544">
    <property type="entry name" value="lgt"/>
    <property type="match status" value="1"/>
</dbReference>
<feature type="transmembrane region" description="Helical" evidence="7">
    <location>
        <begin position="102"/>
        <end position="127"/>
    </location>
</feature>
<dbReference type="GO" id="GO:0042158">
    <property type="term" value="P:lipoprotein biosynthetic process"/>
    <property type="evidence" value="ECO:0007669"/>
    <property type="project" value="UniProtKB-UniRule"/>
</dbReference>
<feature type="transmembrane region" description="Helical" evidence="7">
    <location>
        <begin position="259"/>
        <end position="280"/>
    </location>
</feature>
<evidence type="ECO:0000256" key="7">
    <source>
        <dbReference type="HAMAP-Rule" id="MF_01147"/>
    </source>
</evidence>
<feature type="region of interest" description="Disordered" evidence="8">
    <location>
        <begin position="293"/>
        <end position="332"/>
    </location>
</feature>
<comment type="pathway">
    <text evidence="7">Protein modification; lipoprotein biosynthesis (diacylglyceryl transfer).</text>
</comment>
<feature type="compositionally biased region" description="Polar residues" evidence="8">
    <location>
        <begin position="320"/>
        <end position="332"/>
    </location>
</feature>
<dbReference type="PANTHER" id="PTHR30589">
    <property type="entry name" value="PROLIPOPROTEIN DIACYLGLYCERYL TRANSFERASE"/>
    <property type="match status" value="1"/>
</dbReference>
<dbReference type="GO" id="GO:0005886">
    <property type="term" value="C:plasma membrane"/>
    <property type="evidence" value="ECO:0007669"/>
    <property type="project" value="UniProtKB-SubCell"/>
</dbReference>
<accession>A0AAJ6DCN6</accession>
<keyword evidence="4 7" id="KW-0812">Transmembrane</keyword>
<evidence type="ECO:0000313" key="9">
    <source>
        <dbReference type="EMBL" id="WGH93629.1"/>
    </source>
</evidence>
<dbReference type="RefSeq" id="WP_279675072.1">
    <property type="nucleotide sequence ID" value="NZ_CP122563.1"/>
</dbReference>
<evidence type="ECO:0000313" key="10">
    <source>
        <dbReference type="Proteomes" id="UP001224674"/>
    </source>
</evidence>
<dbReference type="InterPro" id="IPR001640">
    <property type="entry name" value="Lgt"/>
</dbReference>
<evidence type="ECO:0000256" key="6">
    <source>
        <dbReference type="ARBA" id="ARBA00023136"/>
    </source>
</evidence>
<evidence type="ECO:0000256" key="4">
    <source>
        <dbReference type="ARBA" id="ARBA00022692"/>
    </source>
</evidence>
<evidence type="ECO:0000256" key="8">
    <source>
        <dbReference type="SAM" id="MobiDB-lite"/>
    </source>
</evidence>